<proteinExistence type="predicted"/>
<sequence>MSNFKILTARQQKFLDAFSKTSDLSKIFYLSGGTTLAEYYIPYRYSEDLDFFSDKDIETEPLIVFTKSLKNSLNYNTFDFNTSFNRNLIFLNFGDEVLKTEFTYFPFTPIENPKLVNGVLVDSVLDIAVNKLFTIYQKPRSRDFMDLYMIINKYPYSLENIISKAKSKFDWNIDPIKLGTQFLLAKELKDYPKLMEPIDENKWQAFFEEAAKNLGERIFE</sequence>
<evidence type="ECO:0000313" key="2">
    <source>
        <dbReference type="Proteomes" id="UP000176504"/>
    </source>
</evidence>
<evidence type="ECO:0000313" key="1">
    <source>
        <dbReference type="EMBL" id="OGC55833.1"/>
    </source>
</evidence>
<dbReference type="Proteomes" id="UP000176504">
    <property type="component" value="Unassembled WGS sequence"/>
</dbReference>
<name>A0A1F4VGH7_UNCKA</name>
<organism evidence="1 2">
    <name type="scientific">candidate division WWE3 bacterium RIFCSPLOWO2_01_FULL_41_18</name>
    <dbReference type="NCBI Taxonomy" id="1802625"/>
    <lineage>
        <taxon>Bacteria</taxon>
        <taxon>Katanobacteria</taxon>
    </lineage>
</organism>
<dbReference type="Gene3D" id="3.10.450.620">
    <property type="entry name" value="JHP933, nucleotidyltransferase-like core domain"/>
    <property type="match status" value="1"/>
</dbReference>
<protein>
    <recommendedName>
        <fullName evidence="3">Nucleotidyl transferase AbiEii/AbiGii toxin family protein</fullName>
    </recommendedName>
</protein>
<dbReference type="Pfam" id="PF08843">
    <property type="entry name" value="AbiEii"/>
    <property type="match status" value="1"/>
</dbReference>
<comment type="caution">
    <text evidence="1">The sequence shown here is derived from an EMBL/GenBank/DDBJ whole genome shotgun (WGS) entry which is preliminary data.</text>
</comment>
<reference evidence="1 2" key="1">
    <citation type="journal article" date="2016" name="Nat. Commun.">
        <title>Thousands of microbial genomes shed light on interconnected biogeochemical processes in an aquifer system.</title>
        <authorList>
            <person name="Anantharaman K."/>
            <person name="Brown C.T."/>
            <person name="Hug L.A."/>
            <person name="Sharon I."/>
            <person name="Castelle C.J."/>
            <person name="Probst A.J."/>
            <person name="Thomas B.C."/>
            <person name="Singh A."/>
            <person name="Wilkins M.J."/>
            <person name="Karaoz U."/>
            <person name="Brodie E.L."/>
            <person name="Williams K.H."/>
            <person name="Hubbard S.S."/>
            <person name="Banfield J.F."/>
        </authorList>
    </citation>
    <scope>NUCLEOTIDE SEQUENCE [LARGE SCALE GENOMIC DNA]</scope>
</reference>
<accession>A0A1F4VGH7</accession>
<gene>
    <name evidence="1" type="ORF">A3A78_02235</name>
</gene>
<dbReference type="InterPro" id="IPR014942">
    <property type="entry name" value="AbiEii"/>
</dbReference>
<dbReference type="AlphaFoldDB" id="A0A1F4VGH7"/>
<evidence type="ECO:0008006" key="3">
    <source>
        <dbReference type="Google" id="ProtNLM"/>
    </source>
</evidence>
<dbReference type="EMBL" id="MEVI01000001">
    <property type="protein sequence ID" value="OGC55833.1"/>
    <property type="molecule type" value="Genomic_DNA"/>
</dbReference>